<evidence type="ECO:0000256" key="1">
    <source>
        <dbReference type="SAM" id="MobiDB-lite"/>
    </source>
</evidence>
<evidence type="ECO:0000313" key="2">
    <source>
        <dbReference type="EMBL" id="MDQ7903993.1"/>
    </source>
</evidence>
<dbReference type="RefSeq" id="WP_308711268.1">
    <property type="nucleotide sequence ID" value="NZ_JAVHUY010000004.1"/>
</dbReference>
<name>A0ABU0ZAA7_9ACTN</name>
<keyword evidence="3" id="KW-1185">Reference proteome</keyword>
<organism evidence="2 3">
    <name type="scientific">Phytohabitans maris</name>
    <dbReference type="NCBI Taxonomy" id="3071409"/>
    <lineage>
        <taxon>Bacteria</taxon>
        <taxon>Bacillati</taxon>
        <taxon>Actinomycetota</taxon>
        <taxon>Actinomycetes</taxon>
        <taxon>Micromonosporales</taxon>
        <taxon>Micromonosporaceae</taxon>
    </lineage>
</organism>
<gene>
    <name evidence="2" type="ORF">RB614_05590</name>
</gene>
<dbReference type="Proteomes" id="UP001230908">
    <property type="component" value="Unassembled WGS sequence"/>
</dbReference>
<comment type="caution">
    <text evidence="2">The sequence shown here is derived from an EMBL/GenBank/DDBJ whole genome shotgun (WGS) entry which is preliminary data.</text>
</comment>
<protein>
    <recommendedName>
        <fullName evidence="4">Lipoprotein</fullName>
    </recommendedName>
</protein>
<evidence type="ECO:0000313" key="3">
    <source>
        <dbReference type="Proteomes" id="UP001230908"/>
    </source>
</evidence>
<dbReference type="PROSITE" id="PS51257">
    <property type="entry name" value="PROKAR_LIPOPROTEIN"/>
    <property type="match status" value="1"/>
</dbReference>
<reference evidence="2 3" key="1">
    <citation type="submission" date="2023-08" db="EMBL/GenBank/DDBJ databases">
        <title>Phytohabitans sansha sp. nov., isolated from marine sediment.</title>
        <authorList>
            <person name="Zhao Y."/>
            <person name="Yi K."/>
        </authorList>
    </citation>
    <scope>NUCLEOTIDE SEQUENCE [LARGE SCALE GENOMIC DNA]</scope>
    <source>
        <strain evidence="2 3">ZYX-F-186</strain>
    </source>
</reference>
<proteinExistence type="predicted"/>
<feature type="region of interest" description="Disordered" evidence="1">
    <location>
        <begin position="20"/>
        <end position="90"/>
    </location>
</feature>
<dbReference type="EMBL" id="JAVHUY010000004">
    <property type="protein sequence ID" value="MDQ7903993.1"/>
    <property type="molecule type" value="Genomic_DNA"/>
</dbReference>
<feature type="compositionally biased region" description="Low complexity" evidence="1">
    <location>
        <begin position="30"/>
        <end position="45"/>
    </location>
</feature>
<sequence>MRHPRTALAVLLLVTVAACDSGEDRPPADPAAAPAAEAAARTRIAPPDPGGKGSFATGTPLAATPGKAPAQAGGDLKGRPCRRTSGGARR</sequence>
<evidence type="ECO:0008006" key="4">
    <source>
        <dbReference type="Google" id="ProtNLM"/>
    </source>
</evidence>
<accession>A0ABU0ZAA7</accession>